<dbReference type="RefSeq" id="WP_050060949.1">
    <property type="nucleotide sequence ID" value="NZ_JACHEK010000008.1"/>
</dbReference>
<evidence type="ECO:0000256" key="1">
    <source>
        <dbReference type="SAM" id="MobiDB-lite"/>
    </source>
</evidence>
<sequence>MAEAAKQQEPAEEQAKNQPQPSVQPVEPPDPRQAGQATHRAVVNKDPKDSERHPQEAPGQHATGSFTTNDEK</sequence>
<name>A0A841K008_9BACT</name>
<dbReference type="EMBL" id="JACHEK010000008">
    <property type="protein sequence ID" value="MBB6145947.1"/>
    <property type="molecule type" value="Genomic_DNA"/>
</dbReference>
<feature type="compositionally biased region" description="Low complexity" evidence="1">
    <location>
        <begin position="16"/>
        <end position="25"/>
    </location>
</feature>
<dbReference type="AlphaFoldDB" id="A0A841K008"/>
<feature type="compositionally biased region" description="Basic and acidic residues" evidence="1">
    <location>
        <begin position="43"/>
        <end position="55"/>
    </location>
</feature>
<accession>A0A841K008</accession>
<proteinExistence type="predicted"/>
<evidence type="ECO:0000313" key="3">
    <source>
        <dbReference type="Proteomes" id="UP000538666"/>
    </source>
</evidence>
<reference evidence="2 3" key="1">
    <citation type="submission" date="2020-08" db="EMBL/GenBank/DDBJ databases">
        <title>Genomic Encyclopedia of Type Strains, Phase IV (KMG-IV): sequencing the most valuable type-strain genomes for metagenomic binning, comparative biology and taxonomic classification.</title>
        <authorList>
            <person name="Goeker M."/>
        </authorList>
    </citation>
    <scope>NUCLEOTIDE SEQUENCE [LARGE SCALE GENOMIC DNA]</scope>
    <source>
        <strain evidence="2 3">DSM 103733</strain>
    </source>
</reference>
<dbReference type="Proteomes" id="UP000538666">
    <property type="component" value="Unassembled WGS sequence"/>
</dbReference>
<protein>
    <submittedName>
        <fullName evidence="2">Beta-lactam-binding protein with PASTA domain</fullName>
    </submittedName>
</protein>
<keyword evidence="3" id="KW-1185">Reference proteome</keyword>
<organism evidence="2 3">
    <name type="scientific">Silvibacterium bohemicum</name>
    <dbReference type="NCBI Taxonomy" id="1577686"/>
    <lineage>
        <taxon>Bacteria</taxon>
        <taxon>Pseudomonadati</taxon>
        <taxon>Acidobacteriota</taxon>
        <taxon>Terriglobia</taxon>
        <taxon>Terriglobales</taxon>
        <taxon>Acidobacteriaceae</taxon>
        <taxon>Silvibacterium</taxon>
    </lineage>
</organism>
<feature type="region of interest" description="Disordered" evidence="1">
    <location>
        <begin position="1"/>
        <end position="72"/>
    </location>
</feature>
<gene>
    <name evidence="2" type="ORF">HNQ77_003917</name>
</gene>
<comment type="caution">
    <text evidence="2">The sequence shown here is derived from an EMBL/GenBank/DDBJ whole genome shotgun (WGS) entry which is preliminary data.</text>
</comment>
<evidence type="ECO:0000313" key="2">
    <source>
        <dbReference type="EMBL" id="MBB6145947.1"/>
    </source>
</evidence>
<feature type="compositionally biased region" description="Polar residues" evidence="1">
    <location>
        <begin position="62"/>
        <end position="72"/>
    </location>
</feature>